<gene>
    <name evidence="9" type="ordered locus">sce5315</name>
</gene>
<dbReference type="PROSITE" id="PS00107">
    <property type="entry name" value="PROTEIN_KINASE_ATP"/>
    <property type="match status" value="1"/>
</dbReference>
<evidence type="ECO:0000259" key="8">
    <source>
        <dbReference type="PROSITE" id="PS50011"/>
    </source>
</evidence>
<dbReference type="PROSITE" id="PS50011">
    <property type="entry name" value="PROTEIN_KINASE_DOM"/>
    <property type="match status" value="1"/>
</dbReference>
<evidence type="ECO:0000256" key="4">
    <source>
        <dbReference type="ARBA" id="ARBA00022840"/>
    </source>
</evidence>
<keyword evidence="3 9" id="KW-0418">Kinase</keyword>
<dbReference type="STRING" id="448385.sce5315"/>
<feature type="transmembrane region" description="Helical" evidence="7">
    <location>
        <begin position="387"/>
        <end position="410"/>
    </location>
</feature>
<dbReference type="InterPro" id="IPR000719">
    <property type="entry name" value="Prot_kinase_dom"/>
</dbReference>
<feature type="compositionally biased region" description="Pro residues" evidence="6">
    <location>
        <begin position="426"/>
        <end position="438"/>
    </location>
</feature>
<dbReference type="SMART" id="SM00220">
    <property type="entry name" value="S_TKc"/>
    <property type="match status" value="1"/>
</dbReference>
<keyword evidence="4 5" id="KW-0067">ATP-binding</keyword>
<evidence type="ECO:0000256" key="3">
    <source>
        <dbReference type="ARBA" id="ARBA00022777"/>
    </source>
</evidence>
<keyword evidence="1 9" id="KW-0808">Transferase</keyword>
<evidence type="ECO:0000256" key="1">
    <source>
        <dbReference type="ARBA" id="ARBA00022679"/>
    </source>
</evidence>
<dbReference type="HOGENOM" id="CLU_393232_0_0_7"/>
<proteinExistence type="predicted"/>
<dbReference type="Gene3D" id="3.30.200.20">
    <property type="entry name" value="Phosphorylase Kinase, domain 1"/>
    <property type="match status" value="1"/>
</dbReference>
<feature type="compositionally biased region" description="Low complexity" evidence="6">
    <location>
        <begin position="334"/>
        <end position="365"/>
    </location>
</feature>
<evidence type="ECO:0000256" key="2">
    <source>
        <dbReference type="ARBA" id="ARBA00022741"/>
    </source>
</evidence>
<dbReference type="InterPro" id="IPR017441">
    <property type="entry name" value="Protein_kinase_ATP_BS"/>
</dbReference>
<dbReference type="AlphaFoldDB" id="A9FX40"/>
<reference evidence="9 10" key="1">
    <citation type="journal article" date="2007" name="Nat. Biotechnol.">
        <title>Complete genome sequence of the myxobacterium Sorangium cellulosum.</title>
        <authorList>
            <person name="Schneiker S."/>
            <person name="Perlova O."/>
            <person name="Kaiser O."/>
            <person name="Gerth K."/>
            <person name="Alici A."/>
            <person name="Altmeyer M.O."/>
            <person name="Bartels D."/>
            <person name="Bekel T."/>
            <person name="Beyer S."/>
            <person name="Bode E."/>
            <person name="Bode H.B."/>
            <person name="Bolten C.J."/>
            <person name="Choudhuri J.V."/>
            <person name="Doss S."/>
            <person name="Elnakady Y.A."/>
            <person name="Frank B."/>
            <person name="Gaigalat L."/>
            <person name="Goesmann A."/>
            <person name="Groeger C."/>
            <person name="Gross F."/>
            <person name="Jelsbak L."/>
            <person name="Jelsbak L."/>
            <person name="Kalinowski J."/>
            <person name="Kegler C."/>
            <person name="Knauber T."/>
            <person name="Konietzny S."/>
            <person name="Kopp M."/>
            <person name="Krause L."/>
            <person name="Krug D."/>
            <person name="Linke B."/>
            <person name="Mahmud T."/>
            <person name="Martinez-Arias R."/>
            <person name="McHardy A.C."/>
            <person name="Merai M."/>
            <person name="Meyer F."/>
            <person name="Mormann S."/>
            <person name="Munoz-Dorado J."/>
            <person name="Perez J."/>
            <person name="Pradella S."/>
            <person name="Rachid S."/>
            <person name="Raddatz G."/>
            <person name="Rosenau F."/>
            <person name="Rueckert C."/>
            <person name="Sasse F."/>
            <person name="Scharfe M."/>
            <person name="Schuster S.C."/>
            <person name="Suen G."/>
            <person name="Treuner-Lange A."/>
            <person name="Velicer G.J."/>
            <person name="Vorholter F.-J."/>
            <person name="Weissman K.J."/>
            <person name="Welch R.D."/>
            <person name="Wenzel S.C."/>
            <person name="Whitworth D.E."/>
            <person name="Wilhelm S."/>
            <person name="Wittmann C."/>
            <person name="Bloecker H."/>
            <person name="Puehler A."/>
            <person name="Mueller R."/>
        </authorList>
    </citation>
    <scope>NUCLEOTIDE SEQUENCE [LARGE SCALE GENOMIC DNA]</scope>
    <source>
        <strain evidence="10">So ce56</strain>
    </source>
</reference>
<dbReference type="GO" id="GO:0004674">
    <property type="term" value="F:protein serine/threonine kinase activity"/>
    <property type="evidence" value="ECO:0007669"/>
    <property type="project" value="UniProtKB-EC"/>
</dbReference>
<evidence type="ECO:0000313" key="10">
    <source>
        <dbReference type="Proteomes" id="UP000002139"/>
    </source>
</evidence>
<evidence type="ECO:0000313" key="9">
    <source>
        <dbReference type="EMBL" id="CAN95478.1"/>
    </source>
</evidence>
<evidence type="ECO:0000256" key="5">
    <source>
        <dbReference type="PROSITE-ProRule" id="PRU10141"/>
    </source>
</evidence>
<dbReference type="GO" id="GO:0005524">
    <property type="term" value="F:ATP binding"/>
    <property type="evidence" value="ECO:0007669"/>
    <property type="project" value="UniProtKB-UniRule"/>
</dbReference>
<keyword evidence="10" id="KW-1185">Reference proteome</keyword>
<name>A9FX40_SORC5</name>
<keyword evidence="7" id="KW-0812">Transmembrane</keyword>
<dbReference type="eggNOG" id="COG0515">
    <property type="taxonomic scope" value="Bacteria"/>
</dbReference>
<dbReference type="KEGG" id="scl:sce5315"/>
<sequence>MEELSSSALTEDIEAIEAAAAAGGAGGDPLIGSLISGRYRVDELIGEGGMGAVYRGEQVHLRKQVAIKLLRPLARRMPELVARFEREAVAGAHIRHPNVVAAIDFGQLDDASFFLVLEYVEGTPLKDAIARGRLPPARALRIARQIASALAAAHEKGIVHRDVKPLNVLLDAHDQVRLIDFGLAKVNVDLMSSQSRKTATPSPALTSAGEVFGTLAYLAPEALRGMDAVDARADLYALGLVLYEMLTGQHPFDTKNVVERLKQQGPGGPPALRARAPDLEVPYEVQQAVMRLMEHDPSFRFQTAADAIAALDEGLAALARSAAPPAPAGGGIAAAGQAPSGEANAAGGAAAQAAKAAPREQAPSAWPGPRATLLARAHRRPTASARWVPLAAALSALAALALGVALWLVVRRPAATTEASAVASVEPPPAPAAPPPPASASAAPEDDARGAPSPRAQLSRAVATRNWVLGARSLLALAEADPELALSRGLREEVLSTVAGIGFEEDNPAADEVFDLLTNRLGSGGLDVLLDLVRARGGTKAARRASEILARPEVMARATPALRVLFAFRKASCGGKRALFGRAAAEGDERMLFELQVLHGARCRRNDPCCFRDDKAIADAIQQLKTRLGT</sequence>
<dbReference type="Gene3D" id="1.10.510.10">
    <property type="entry name" value="Transferase(Phosphotransferase) domain 1"/>
    <property type="match status" value="1"/>
</dbReference>
<dbReference type="PROSITE" id="PS00108">
    <property type="entry name" value="PROTEIN_KINASE_ST"/>
    <property type="match status" value="1"/>
</dbReference>
<feature type="region of interest" description="Disordered" evidence="6">
    <location>
        <begin position="328"/>
        <end position="367"/>
    </location>
</feature>
<dbReference type="PANTHER" id="PTHR43289:SF6">
    <property type="entry name" value="SERINE_THREONINE-PROTEIN KINASE NEKL-3"/>
    <property type="match status" value="1"/>
</dbReference>
<organism evidence="9 10">
    <name type="scientific">Sorangium cellulosum (strain So ce56)</name>
    <name type="common">Polyangium cellulosum (strain So ce56)</name>
    <dbReference type="NCBI Taxonomy" id="448385"/>
    <lineage>
        <taxon>Bacteria</taxon>
        <taxon>Pseudomonadati</taxon>
        <taxon>Myxococcota</taxon>
        <taxon>Polyangia</taxon>
        <taxon>Polyangiales</taxon>
        <taxon>Polyangiaceae</taxon>
        <taxon>Sorangium</taxon>
    </lineage>
</organism>
<dbReference type="CDD" id="cd14014">
    <property type="entry name" value="STKc_PknB_like"/>
    <property type="match status" value="1"/>
</dbReference>
<evidence type="ECO:0000256" key="7">
    <source>
        <dbReference type="SAM" id="Phobius"/>
    </source>
</evidence>
<protein>
    <submittedName>
        <fullName evidence="9">Protein kinase</fullName>
        <ecNumber evidence="9">2.7.11.1</ecNumber>
    </submittedName>
</protein>
<dbReference type="EMBL" id="AM746676">
    <property type="protein sequence ID" value="CAN95478.1"/>
    <property type="molecule type" value="Genomic_DNA"/>
</dbReference>
<dbReference type="InterPro" id="IPR008271">
    <property type="entry name" value="Ser/Thr_kinase_AS"/>
</dbReference>
<keyword evidence="7" id="KW-1133">Transmembrane helix</keyword>
<dbReference type="Proteomes" id="UP000002139">
    <property type="component" value="Chromosome"/>
</dbReference>
<dbReference type="PANTHER" id="PTHR43289">
    <property type="entry name" value="MITOGEN-ACTIVATED PROTEIN KINASE KINASE KINASE 20-RELATED"/>
    <property type="match status" value="1"/>
</dbReference>
<keyword evidence="7" id="KW-0472">Membrane</keyword>
<feature type="binding site" evidence="5">
    <location>
        <position position="68"/>
    </location>
    <ligand>
        <name>ATP</name>
        <dbReference type="ChEBI" id="CHEBI:30616"/>
    </ligand>
</feature>
<keyword evidence="2 5" id="KW-0547">Nucleotide-binding</keyword>
<dbReference type="InterPro" id="IPR011009">
    <property type="entry name" value="Kinase-like_dom_sf"/>
</dbReference>
<feature type="domain" description="Protein kinase" evidence="8">
    <location>
        <begin position="39"/>
        <end position="315"/>
    </location>
</feature>
<dbReference type="SUPFAM" id="SSF56112">
    <property type="entry name" value="Protein kinase-like (PK-like)"/>
    <property type="match status" value="1"/>
</dbReference>
<feature type="region of interest" description="Disordered" evidence="6">
    <location>
        <begin position="421"/>
        <end position="457"/>
    </location>
</feature>
<dbReference type="EC" id="2.7.11.1" evidence="9"/>
<dbReference type="Pfam" id="PF00069">
    <property type="entry name" value="Pkinase"/>
    <property type="match status" value="1"/>
</dbReference>
<evidence type="ECO:0000256" key="6">
    <source>
        <dbReference type="SAM" id="MobiDB-lite"/>
    </source>
</evidence>
<accession>A9FX40</accession>